<dbReference type="Pfam" id="PF24693">
    <property type="entry name" value="DUF7660"/>
    <property type="match status" value="1"/>
</dbReference>
<reference evidence="3" key="1">
    <citation type="submission" date="2014-07" db="EMBL/GenBank/DDBJ databases">
        <title>Genome sequencing of plant-pathogenic Streptomyces species.</title>
        <authorList>
            <person name="Harrison J."/>
            <person name="Sapp M."/>
            <person name="Thwaites R."/>
            <person name="Studholme D.J."/>
        </authorList>
    </citation>
    <scope>NUCLEOTIDE SEQUENCE [LARGE SCALE GENOMIC DNA]</scope>
    <source>
        <strain evidence="3">NCPPB 4445</strain>
    </source>
</reference>
<dbReference type="AlphaFoldDB" id="A0A0L0KN91"/>
<dbReference type="Proteomes" id="UP000037151">
    <property type="component" value="Unassembled WGS sequence"/>
</dbReference>
<protein>
    <recommendedName>
        <fullName evidence="1">DUF7660 domain-containing protein</fullName>
    </recommendedName>
</protein>
<gene>
    <name evidence="2" type="ORF">IQ63_02575</name>
</gene>
<accession>A0A0L0KN91</accession>
<evidence type="ECO:0000313" key="2">
    <source>
        <dbReference type="EMBL" id="KND39672.1"/>
    </source>
</evidence>
<dbReference type="EMBL" id="JPPY01000020">
    <property type="protein sequence ID" value="KND39672.1"/>
    <property type="molecule type" value="Genomic_DNA"/>
</dbReference>
<feature type="domain" description="DUF7660" evidence="1">
    <location>
        <begin position="4"/>
        <end position="76"/>
    </location>
</feature>
<evidence type="ECO:0000259" key="1">
    <source>
        <dbReference type="Pfam" id="PF24693"/>
    </source>
</evidence>
<proteinExistence type="predicted"/>
<comment type="caution">
    <text evidence="2">The sequence shown here is derived from an EMBL/GenBank/DDBJ whole genome shotgun (WGS) entry which is preliminary data.</text>
</comment>
<organism evidence="2 3">
    <name type="scientific">Streptomyces acidiscabies</name>
    <dbReference type="NCBI Taxonomy" id="42234"/>
    <lineage>
        <taxon>Bacteria</taxon>
        <taxon>Bacillati</taxon>
        <taxon>Actinomycetota</taxon>
        <taxon>Actinomycetes</taxon>
        <taxon>Kitasatosporales</taxon>
        <taxon>Streptomycetaceae</taxon>
        <taxon>Streptomyces</taxon>
    </lineage>
</organism>
<sequence>MCATRQDVVALIASAHANLAEHPHHWLNDDLDSFLEAMGAFLDGLTNMYVNRGIEEPSQPDWQLFATALVAGRSYE</sequence>
<name>A0A0L0KN91_9ACTN</name>
<evidence type="ECO:0000313" key="3">
    <source>
        <dbReference type="Proteomes" id="UP000037151"/>
    </source>
</evidence>
<dbReference type="PATRIC" id="fig|42234.21.peg.533"/>
<dbReference type="InterPro" id="IPR056077">
    <property type="entry name" value="DUF7660"/>
</dbReference>